<dbReference type="STRING" id="436010.A0A166P124"/>
<dbReference type="AlphaFoldDB" id="A0A166P124"/>
<dbReference type="EMBL" id="KV417520">
    <property type="protein sequence ID" value="KZP25591.1"/>
    <property type="molecule type" value="Genomic_DNA"/>
</dbReference>
<dbReference type="OrthoDB" id="3052721at2759"/>
<accession>A0A166P124</accession>
<keyword evidence="2" id="KW-1185">Reference proteome</keyword>
<feature type="non-terminal residue" evidence="1">
    <location>
        <position position="1"/>
    </location>
</feature>
<evidence type="ECO:0000313" key="2">
    <source>
        <dbReference type="Proteomes" id="UP000076532"/>
    </source>
</evidence>
<organism evidence="1 2">
    <name type="scientific">Athelia psychrophila</name>
    <dbReference type="NCBI Taxonomy" id="1759441"/>
    <lineage>
        <taxon>Eukaryota</taxon>
        <taxon>Fungi</taxon>
        <taxon>Dikarya</taxon>
        <taxon>Basidiomycota</taxon>
        <taxon>Agaricomycotina</taxon>
        <taxon>Agaricomycetes</taxon>
        <taxon>Agaricomycetidae</taxon>
        <taxon>Atheliales</taxon>
        <taxon>Atheliaceae</taxon>
        <taxon>Athelia</taxon>
    </lineage>
</organism>
<sequence length="704" mass="78034">ISRRTVGRSILEGGVAAEIQLAHEIKHTDSLTASSDGTSEKHINYESQHIAFKNPNSRKIATHVLRVFNVASSIDHTSETQVEGWKNRITSLADLFNRSPFALRHNQSLFSLEFARKLKGMNGDHAADQKKTFALMGAWKYWMTLLDLGSAKLRSTPVPEIVDLVNSAHATKITNAGGMEAWLQLSETDQEAQNILMMEDLAISLGDEAFELLSEPEKRELTLFLRAGCCMHKELNSVKGGATAMAQWWITNDIPGPVLLANHDNAAVLDSIPAGEDAGTAAEIRALEVSGAGGIKATSLAGAIFNNKDEKKGQQDSHRIFFHDIKCGHSTKFPNTSSTRYQSNCGAAAEIVAYLPYYKLFMLAIKDRKEKHRLNHMEQNLQSALHDTPTITELAVLALYGIFVTEPYIKYVRGSGLTDTNILDLGPFHNNFIRHIQALIANPALLLASDTADSAEFLGQATWRKSRAVAEIHAMCSSLPHIQPVLCAFLTGALETWERFCEEFVEGGAVDQLTKPERESAWMPATNDVNEGTLGKVVRINRRNKPTQTMHQNVAQTMFAQNETQEFVEENFTAEDHDFCRREARIRDASQLEAKRLAEIGEHEDAKVAAKRARDQIREDRAAVNRAATAAATCNLVSSISELEPMKVKQLDEQLDVLRQWDMSIRAKSFYGNKKEKLAAAVAAFERYEARGRAQSDAGGLITH</sequence>
<proteinExistence type="predicted"/>
<protein>
    <submittedName>
        <fullName evidence="1">Uncharacterized protein</fullName>
    </submittedName>
</protein>
<reference evidence="1 2" key="1">
    <citation type="journal article" date="2016" name="Mol. Biol. Evol.">
        <title>Comparative Genomics of Early-Diverging Mushroom-Forming Fungi Provides Insights into the Origins of Lignocellulose Decay Capabilities.</title>
        <authorList>
            <person name="Nagy L.G."/>
            <person name="Riley R."/>
            <person name="Tritt A."/>
            <person name="Adam C."/>
            <person name="Daum C."/>
            <person name="Floudas D."/>
            <person name="Sun H."/>
            <person name="Yadav J.S."/>
            <person name="Pangilinan J."/>
            <person name="Larsson K.H."/>
            <person name="Matsuura K."/>
            <person name="Barry K."/>
            <person name="Labutti K."/>
            <person name="Kuo R."/>
            <person name="Ohm R.A."/>
            <person name="Bhattacharya S.S."/>
            <person name="Shirouzu T."/>
            <person name="Yoshinaga Y."/>
            <person name="Martin F.M."/>
            <person name="Grigoriev I.V."/>
            <person name="Hibbett D.S."/>
        </authorList>
    </citation>
    <scope>NUCLEOTIDE SEQUENCE [LARGE SCALE GENOMIC DNA]</scope>
    <source>
        <strain evidence="1 2">CBS 109695</strain>
    </source>
</reference>
<dbReference type="Proteomes" id="UP000076532">
    <property type="component" value="Unassembled WGS sequence"/>
</dbReference>
<evidence type="ECO:0000313" key="1">
    <source>
        <dbReference type="EMBL" id="KZP25591.1"/>
    </source>
</evidence>
<gene>
    <name evidence="1" type="ORF">FIBSPDRAFT_1008410</name>
</gene>
<name>A0A166P124_9AGAM</name>